<dbReference type="Gene3D" id="1.10.1450.10">
    <property type="entry name" value="Tetraspanin"/>
    <property type="match status" value="1"/>
</dbReference>
<evidence type="ECO:0000256" key="5">
    <source>
        <dbReference type="ARBA" id="ARBA00023136"/>
    </source>
</evidence>
<protein>
    <recommendedName>
        <fullName evidence="7">Tetraspanin</fullName>
    </recommendedName>
</protein>
<dbReference type="InterPro" id="IPR008952">
    <property type="entry name" value="Tetraspanin_EC2_sf"/>
</dbReference>
<evidence type="ECO:0000256" key="1">
    <source>
        <dbReference type="ARBA" id="ARBA00004141"/>
    </source>
</evidence>
<feature type="transmembrane region" description="Helical" evidence="7">
    <location>
        <begin position="28"/>
        <end position="52"/>
    </location>
</feature>
<dbReference type="PANTHER" id="PTHR19282:SF527">
    <property type="entry name" value="TETRASPANIN"/>
    <property type="match status" value="1"/>
</dbReference>
<evidence type="ECO:0000256" key="2">
    <source>
        <dbReference type="ARBA" id="ARBA00006840"/>
    </source>
</evidence>
<feature type="non-terminal residue" evidence="8">
    <location>
        <position position="267"/>
    </location>
</feature>
<feature type="transmembrane region" description="Helical" evidence="7">
    <location>
        <begin position="104"/>
        <end position="127"/>
    </location>
</feature>
<feature type="disulfide bond" evidence="6">
    <location>
        <begin position="172"/>
        <end position="194"/>
    </location>
</feature>
<dbReference type="EMBL" id="VWPT01000069">
    <property type="protein sequence ID" value="NXE50494.1"/>
    <property type="molecule type" value="Genomic_DNA"/>
</dbReference>
<evidence type="ECO:0000256" key="3">
    <source>
        <dbReference type="ARBA" id="ARBA00022692"/>
    </source>
</evidence>
<accession>A0A7K8NB24</accession>
<dbReference type="PRINTS" id="PR00259">
    <property type="entry name" value="TMFOUR"/>
</dbReference>
<dbReference type="PANTHER" id="PTHR19282">
    <property type="entry name" value="TETRASPANIN"/>
    <property type="match status" value="1"/>
</dbReference>
<feature type="transmembrane region" description="Helical" evidence="7">
    <location>
        <begin position="72"/>
        <end position="97"/>
    </location>
</feature>
<keyword evidence="5 7" id="KW-0472">Membrane</keyword>
<proteinExistence type="inferred from homology"/>
<keyword evidence="4 7" id="KW-1133">Transmembrane helix</keyword>
<gene>
    <name evidence="8" type="primary">Cd82_1</name>
    <name evidence="8" type="ORF">CASCAS_R09763</name>
</gene>
<dbReference type="AlphaFoldDB" id="A0A7K8NB24"/>
<comment type="caution">
    <text evidence="8">The sequence shown here is derived from an EMBL/GenBank/DDBJ whole genome shotgun (WGS) entry which is preliminary data.</text>
</comment>
<evidence type="ECO:0000256" key="4">
    <source>
        <dbReference type="ARBA" id="ARBA00022989"/>
    </source>
</evidence>
<name>A0A7K8NB24_CASCA</name>
<evidence type="ECO:0000256" key="6">
    <source>
        <dbReference type="PIRSR" id="PIRSR002419-1"/>
    </source>
</evidence>
<sequence length="267" mass="30922">IYDSVFSCNSEEKNRRMKIRDKILIQKYFLNIFNGIFLVLGLVLLQFGLWLLYDRNNLFSVLFSSGDNRLVAYISCMFLGAGSIIIFTSAMGFLGIIKEIKCLLVIYMSFQILVFGTQFAISVLTFVKKEEVHNQWNNRIDEVISEYGNKSLAEKEPVWNILNAVQHDVECCGRYNITQWDKNKNKGNSTEIPCSCTKSSLKKWFCDVPRNSTYHMGCEEYLDTWFENTVLILTAINVGLLIIQIFVIILTAQLFRNIKKKNIWPNE</sequence>
<comment type="subcellular location">
    <subcellularLocation>
        <location evidence="1 7">Membrane</location>
        <topology evidence="1 7">Multi-pass membrane protein</topology>
    </subcellularLocation>
</comment>
<organism evidence="8 9">
    <name type="scientific">Casuarius casuarius</name>
    <name type="common">Southern cassowary</name>
    <name type="synonym">Struthio casuarius</name>
    <dbReference type="NCBI Taxonomy" id="8787"/>
    <lineage>
        <taxon>Eukaryota</taxon>
        <taxon>Metazoa</taxon>
        <taxon>Chordata</taxon>
        <taxon>Craniata</taxon>
        <taxon>Vertebrata</taxon>
        <taxon>Euteleostomi</taxon>
        <taxon>Archelosauria</taxon>
        <taxon>Archosauria</taxon>
        <taxon>Dinosauria</taxon>
        <taxon>Saurischia</taxon>
        <taxon>Theropoda</taxon>
        <taxon>Coelurosauria</taxon>
        <taxon>Aves</taxon>
        <taxon>Palaeognathae</taxon>
        <taxon>Casuariiformes</taxon>
        <taxon>Casuariidae</taxon>
        <taxon>Casuarius</taxon>
    </lineage>
</organism>
<feature type="non-terminal residue" evidence="8">
    <location>
        <position position="1"/>
    </location>
</feature>
<reference evidence="8 9" key="1">
    <citation type="submission" date="2019-09" db="EMBL/GenBank/DDBJ databases">
        <title>Bird 10,000 Genomes (B10K) Project - Family phase.</title>
        <authorList>
            <person name="Zhang G."/>
        </authorList>
    </citation>
    <scope>NUCLEOTIDE SEQUENCE [LARGE SCALE GENOMIC DNA]</scope>
    <source>
        <strain evidence="8">B10K-LSUMZ-50683</strain>
        <tissue evidence="8">Muscle</tissue>
    </source>
</reference>
<keyword evidence="6" id="KW-1015">Disulfide bond</keyword>
<evidence type="ECO:0000256" key="7">
    <source>
        <dbReference type="RuleBase" id="RU361218"/>
    </source>
</evidence>
<comment type="similarity">
    <text evidence="2 7">Belongs to the tetraspanin (TM4SF) family.</text>
</comment>
<keyword evidence="3 7" id="KW-0812">Transmembrane</keyword>
<dbReference type="GO" id="GO:0005886">
    <property type="term" value="C:plasma membrane"/>
    <property type="evidence" value="ECO:0007669"/>
    <property type="project" value="TreeGrafter"/>
</dbReference>
<dbReference type="InterPro" id="IPR018499">
    <property type="entry name" value="Tetraspanin/Peripherin"/>
</dbReference>
<dbReference type="Pfam" id="PF00335">
    <property type="entry name" value="Tetraspanin"/>
    <property type="match status" value="1"/>
</dbReference>
<dbReference type="Proteomes" id="UP000524187">
    <property type="component" value="Unassembled WGS sequence"/>
</dbReference>
<dbReference type="InterPro" id="IPR000301">
    <property type="entry name" value="Tetraspanin_animals"/>
</dbReference>
<dbReference type="PIRSF" id="PIRSF002419">
    <property type="entry name" value="Tetraspanin"/>
    <property type="match status" value="1"/>
</dbReference>
<evidence type="ECO:0000313" key="9">
    <source>
        <dbReference type="Proteomes" id="UP000524187"/>
    </source>
</evidence>
<keyword evidence="9" id="KW-1185">Reference proteome</keyword>
<evidence type="ECO:0000313" key="8">
    <source>
        <dbReference type="EMBL" id="NXE50494.1"/>
    </source>
</evidence>
<feature type="transmembrane region" description="Helical" evidence="7">
    <location>
        <begin position="230"/>
        <end position="255"/>
    </location>
</feature>
<dbReference type="SUPFAM" id="SSF48652">
    <property type="entry name" value="Tetraspanin"/>
    <property type="match status" value="1"/>
</dbReference>
<dbReference type="FunFam" id="1.10.1450.10:FF:000025">
    <property type="entry name" value="Tetraspanin"/>
    <property type="match status" value="1"/>
</dbReference>